<reference evidence="3" key="2">
    <citation type="submission" date="2025-09" db="UniProtKB">
        <authorList>
            <consortium name="Ensembl"/>
        </authorList>
    </citation>
    <scope>IDENTIFICATION</scope>
</reference>
<sequence length="239" mass="27357">MHHPPPNFSNVNAKEKEKKNRKGKDKENGSVSSSETPPPPPQPNEISPLPHAVEEEEDDDWGEDTTEEAQRHKLDEISDHAKVLTLSDDLERTVEVRVNILFDFVKKKKEEGIIDSYDKEIVAEAERLDVKAMGPLVLTEVLFNEKIREQIKKYKHHFLRFSGQKKASKKYVLKELDKEIHVKAEPFIKWLKEAEEESSGGEEEDEDDNIEVVYSKTASVPKVETVTSNKDDDIDIDAI</sequence>
<dbReference type="PROSITE" id="PS51363">
    <property type="entry name" value="W2"/>
    <property type="match status" value="1"/>
</dbReference>
<evidence type="ECO:0000256" key="1">
    <source>
        <dbReference type="SAM" id="MobiDB-lite"/>
    </source>
</evidence>
<feature type="region of interest" description="Disordered" evidence="1">
    <location>
        <begin position="1"/>
        <end position="74"/>
    </location>
</feature>
<dbReference type="Gene3D" id="1.25.40.180">
    <property type="match status" value="2"/>
</dbReference>
<keyword evidence="4" id="KW-1185">Reference proteome</keyword>
<dbReference type="OMA" id="RRHFLRX"/>
<dbReference type="Ensembl" id="ENSJJAT00000013112.1">
    <property type="protein sequence ID" value="ENSJJAP00000006715.1"/>
    <property type="gene ID" value="ENSJJAG00000011300.1"/>
</dbReference>
<feature type="domain" description="W2" evidence="2">
    <location>
        <begin position="33"/>
        <end position="201"/>
    </location>
</feature>
<dbReference type="InterPro" id="IPR003307">
    <property type="entry name" value="W2_domain"/>
</dbReference>
<protein>
    <recommendedName>
        <fullName evidence="2">W2 domain-containing protein</fullName>
    </recommendedName>
</protein>
<organism evidence="3 4">
    <name type="scientific">Jaculus jaculus</name>
    <name type="common">Lesser Egyptian jerboa</name>
    <dbReference type="NCBI Taxonomy" id="51337"/>
    <lineage>
        <taxon>Eukaryota</taxon>
        <taxon>Metazoa</taxon>
        <taxon>Chordata</taxon>
        <taxon>Craniata</taxon>
        <taxon>Vertebrata</taxon>
        <taxon>Euteleostomi</taxon>
        <taxon>Mammalia</taxon>
        <taxon>Eutheria</taxon>
        <taxon>Euarchontoglires</taxon>
        <taxon>Glires</taxon>
        <taxon>Rodentia</taxon>
        <taxon>Myomorpha</taxon>
        <taxon>Dipodoidea</taxon>
        <taxon>Dipodidae</taxon>
        <taxon>Dipodinae</taxon>
        <taxon>Jaculus</taxon>
    </lineage>
</organism>
<evidence type="ECO:0000313" key="4">
    <source>
        <dbReference type="Proteomes" id="UP000694385"/>
    </source>
</evidence>
<proteinExistence type="predicted"/>
<dbReference type="Proteomes" id="UP000694385">
    <property type="component" value="Unassembled WGS sequence"/>
</dbReference>
<dbReference type="AlphaFoldDB" id="A0A8C5K980"/>
<name>A0A8C5K980_JACJA</name>
<evidence type="ECO:0000313" key="3">
    <source>
        <dbReference type="Ensembl" id="ENSJJAP00000006715.1"/>
    </source>
</evidence>
<reference evidence="3" key="1">
    <citation type="submission" date="2025-08" db="UniProtKB">
        <authorList>
            <consortium name="Ensembl"/>
        </authorList>
    </citation>
    <scope>IDENTIFICATION</scope>
</reference>
<feature type="compositionally biased region" description="Acidic residues" evidence="1">
    <location>
        <begin position="54"/>
        <end position="67"/>
    </location>
</feature>
<feature type="compositionally biased region" description="Basic and acidic residues" evidence="1">
    <location>
        <begin position="13"/>
        <end position="28"/>
    </location>
</feature>
<evidence type="ECO:0000259" key="2">
    <source>
        <dbReference type="PROSITE" id="PS51363"/>
    </source>
</evidence>
<accession>A0A8C5K980</accession>
<dbReference type="GeneTree" id="ENSGT00390000016478"/>